<dbReference type="RefSeq" id="WP_165850153.1">
    <property type="nucleotide sequence ID" value="NZ_JBHRUJ010000017.1"/>
</dbReference>
<evidence type="ECO:0000313" key="3">
    <source>
        <dbReference type="Proteomes" id="UP001595625"/>
    </source>
</evidence>
<evidence type="ECO:0000256" key="1">
    <source>
        <dbReference type="SAM" id="Phobius"/>
    </source>
</evidence>
<dbReference type="EMBL" id="JBHRUJ010000017">
    <property type="protein sequence ID" value="MFC3212450.1"/>
    <property type="molecule type" value="Genomic_DNA"/>
</dbReference>
<gene>
    <name evidence="2" type="ORF">ACFOEJ_15275</name>
</gene>
<feature type="transmembrane region" description="Helical" evidence="1">
    <location>
        <begin position="6"/>
        <end position="23"/>
    </location>
</feature>
<dbReference type="Pfam" id="PF12650">
    <property type="entry name" value="DUF3784"/>
    <property type="match status" value="1"/>
</dbReference>
<evidence type="ECO:0000313" key="2">
    <source>
        <dbReference type="EMBL" id="MFC3212450.1"/>
    </source>
</evidence>
<keyword evidence="3" id="KW-1185">Reference proteome</keyword>
<keyword evidence="1" id="KW-0812">Transmembrane</keyword>
<sequence>MTTDIIISLLGILLLLVMGIYLLQGKGAMLIAGYNTLPKEEKEKYDEAALCKATGKLILSFIAPITLISLGDLLQMNSLMIAGGVLLAVLIVFGLIYINTGNRFKKNA</sequence>
<protein>
    <submittedName>
        <fullName evidence="2">DUF3784 domain-containing protein</fullName>
    </submittedName>
</protein>
<dbReference type="Proteomes" id="UP001595625">
    <property type="component" value="Unassembled WGS sequence"/>
</dbReference>
<organism evidence="2 3">
    <name type="scientific">Planomicrobium okeanokoites</name>
    <name type="common">Planococcus okeanokoites</name>
    <name type="synonym">Flavobacterium okeanokoites</name>
    <dbReference type="NCBI Taxonomy" id="244"/>
    <lineage>
        <taxon>Bacteria</taxon>
        <taxon>Bacillati</taxon>
        <taxon>Bacillota</taxon>
        <taxon>Bacilli</taxon>
        <taxon>Bacillales</taxon>
        <taxon>Caryophanaceae</taxon>
        <taxon>Planomicrobium</taxon>
    </lineage>
</organism>
<dbReference type="InterPro" id="IPR017259">
    <property type="entry name" value="UCP037672"/>
</dbReference>
<feature type="transmembrane region" description="Helical" evidence="1">
    <location>
        <begin position="76"/>
        <end position="98"/>
    </location>
</feature>
<keyword evidence="1" id="KW-1133">Transmembrane helix</keyword>
<proteinExistence type="predicted"/>
<keyword evidence="1" id="KW-0472">Membrane</keyword>
<accession>A0ABV7KSE5</accession>
<comment type="caution">
    <text evidence="2">The sequence shown here is derived from an EMBL/GenBank/DDBJ whole genome shotgun (WGS) entry which is preliminary data.</text>
</comment>
<name>A0ABV7KSE5_PLAOK</name>
<reference evidence="3" key="1">
    <citation type="journal article" date="2019" name="Int. J. Syst. Evol. Microbiol.">
        <title>The Global Catalogue of Microorganisms (GCM) 10K type strain sequencing project: providing services to taxonomists for standard genome sequencing and annotation.</title>
        <authorList>
            <consortium name="The Broad Institute Genomics Platform"/>
            <consortium name="The Broad Institute Genome Sequencing Center for Infectious Disease"/>
            <person name="Wu L."/>
            <person name="Ma J."/>
        </authorList>
    </citation>
    <scope>NUCLEOTIDE SEQUENCE [LARGE SCALE GENOMIC DNA]</scope>
    <source>
        <strain evidence="3">CCM 320</strain>
    </source>
</reference>